<dbReference type="InterPro" id="IPR036049">
    <property type="entry name" value="Ribosomal_uL29_sf"/>
</dbReference>
<dbReference type="AlphaFoldDB" id="A0A934R7C9"/>
<protein>
    <recommendedName>
        <fullName evidence="4 5">Large ribosomal subunit protein uL29</fullName>
    </recommendedName>
</protein>
<gene>
    <name evidence="5 7" type="primary">rpmC</name>
    <name evidence="7" type="ORF">JIN81_01060</name>
</gene>
<keyword evidence="2 5" id="KW-0689">Ribosomal protein</keyword>
<reference evidence="7" key="1">
    <citation type="submission" date="2021-01" db="EMBL/GenBank/DDBJ databases">
        <title>Modified the classification status of verrucomicrobia.</title>
        <authorList>
            <person name="Feng X."/>
        </authorList>
    </citation>
    <scope>NUCLEOTIDE SEQUENCE</scope>
    <source>
        <strain evidence="7">KCTC 22201</strain>
    </source>
</reference>
<evidence type="ECO:0000313" key="8">
    <source>
        <dbReference type="Proteomes" id="UP000658278"/>
    </source>
</evidence>
<dbReference type="Proteomes" id="UP000658278">
    <property type="component" value="Unassembled WGS sequence"/>
</dbReference>
<dbReference type="Pfam" id="PF00831">
    <property type="entry name" value="Ribosomal_L29"/>
    <property type="match status" value="1"/>
</dbReference>
<accession>A0A934R7C9</accession>
<dbReference type="FunFam" id="1.10.287.310:FF:000001">
    <property type="entry name" value="50S ribosomal protein L29"/>
    <property type="match status" value="1"/>
</dbReference>
<sequence length="67" mass="7777">MATTKINEFAELTVNELEAKLRDLKEEAFNLRLQQATGQLENSARIRLVRRDTARVQTYLTARRKEG</sequence>
<organism evidence="7 8">
    <name type="scientific">Haloferula rosea</name>
    <dbReference type="NCBI Taxonomy" id="490093"/>
    <lineage>
        <taxon>Bacteria</taxon>
        <taxon>Pseudomonadati</taxon>
        <taxon>Verrucomicrobiota</taxon>
        <taxon>Verrucomicrobiia</taxon>
        <taxon>Verrucomicrobiales</taxon>
        <taxon>Verrucomicrobiaceae</taxon>
        <taxon>Haloferula</taxon>
    </lineage>
</organism>
<keyword evidence="6" id="KW-0175">Coiled coil</keyword>
<dbReference type="InterPro" id="IPR050063">
    <property type="entry name" value="Ribosomal_protein_uL29"/>
</dbReference>
<dbReference type="GO" id="GO:0003735">
    <property type="term" value="F:structural constituent of ribosome"/>
    <property type="evidence" value="ECO:0007669"/>
    <property type="project" value="InterPro"/>
</dbReference>
<dbReference type="Gene3D" id="1.10.287.310">
    <property type="match status" value="1"/>
</dbReference>
<name>A0A934R7C9_9BACT</name>
<evidence type="ECO:0000313" key="7">
    <source>
        <dbReference type="EMBL" id="MBK1825592.1"/>
    </source>
</evidence>
<evidence type="ECO:0000256" key="2">
    <source>
        <dbReference type="ARBA" id="ARBA00022980"/>
    </source>
</evidence>
<proteinExistence type="inferred from homology"/>
<dbReference type="SUPFAM" id="SSF46561">
    <property type="entry name" value="Ribosomal protein L29 (L29p)"/>
    <property type="match status" value="1"/>
</dbReference>
<dbReference type="EMBL" id="JAENII010000001">
    <property type="protein sequence ID" value="MBK1825592.1"/>
    <property type="molecule type" value="Genomic_DNA"/>
</dbReference>
<evidence type="ECO:0000256" key="4">
    <source>
        <dbReference type="ARBA" id="ARBA00035204"/>
    </source>
</evidence>
<dbReference type="InterPro" id="IPR001854">
    <property type="entry name" value="Ribosomal_uL29"/>
</dbReference>
<comment type="caution">
    <text evidence="7">The sequence shown here is derived from an EMBL/GenBank/DDBJ whole genome shotgun (WGS) entry which is preliminary data.</text>
</comment>
<evidence type="ECO:0000256" key="3">
    <source>
        <dbReference type="ARBA" id="ARBA00023274"/>
    </source>
</evidence>
<evidence type="ECO:0000256" key="1">
    <source>
        <dbReference type="ARBA" id="ARBA00009254"/>
    </source>
</evidence>
<dbReference type="PANTHER" id="PTHR10916">
    <property type="entry name" value="60S RIBOSOMAL PROTEIN L35/50S RIBOSOMAL PROTEIN L29"/>
    <property type="match status" value="1"/>
</dbReference>
<evidence type="ECO:0000256" key="5">
    <source>
        <dbReference type="HAMAP-Rule" id="MF_00374"/>
    </source>
</evidence>
<evidence type="ECO:0000256" key="6">
    <source>
        <dbReference type="SAM" id="Coils"/>
    </source>
</evidence>
<feature type="coiled-coil region" evidence="6">
    <location>
        <begin position="7"/>
        <end position="34"/>
    </location>
</feature>
<dbReference type="GO" id="GO:0006412">
    <property type="term" value="P:translation"/>
    <property type="evidence" value="ECO:0007669"/>
    <property type="project" value="UniProtKB-UniRule"/>
</dbReference>
<dbReference type="NCBIfam" id="TIGR00012">
    <property type="entry name" value="L29"/>
    <property type="match status" value="1"/>
</dbReference>
<keyword evidence="8" id="KW-1185">Reference proteome</keyword>
<dbReference type="CDD" id="cd00427">
    <property type="entry name" value="Ribosomal_L29_HIP"/>
    <property type="match status" value="1"/>
</dbReference>
<comment type="similarity">
    <text evidence="1 5">Belongs to the universal ribosomal protein uL29 family.</text>
</comment>
<dbReference type="PANTHER" id="PTHR10916:SF0">
    <property type="entry name" value="LARGE RIBOSOMAL SUBUNIT PROTEIN UL29C"/>
    <property type="match status" value="1"/>
</dbReference>
<dbReference type="RefSeq" id="WP_200275386.1">
    <property type="nucleotide sequence ID" value="NZ_JAENII010000001.1"/>
</dbReference>
<dbReference type="GO" id="GO:0022625">
    <property type="term" value="C:cytosolic large ribosomal subunit"/>
    <property type="evidence" value="ECO:0007669"/>
    <property type="project" value="TreeGrafter"/>
</dbReference>
<keyword evidence="3 5" id="KW-0687">Ribonucleoprotein</keyword>
<dbReference type="HAMAP" id="MF_00374">
    <property type="entry name" value="Ribosomal_uL29"/>
    <property type="match status" value="1"/>
</dbReference>